<dbReference type="Gene3D" id="1.10.287.630">
    <property type="entry name" value="Helix hairpin bin"/>
    <property type="match status" value="1"/>
</dbReference>
<dbReference type="PROSITE" id="PS50096">
    <property type="entry name" value="IQ"/>
    <property type="match status" value="1"/>
</dbReference>
<protein>
    <submittedName>
        <fullName evidence="12">Cyclic nucleotide-gated ion channel 1</fullName>
    </submittedName>
</protein>
<feature type="transmembrane region" description="Helical" evidence="10">
    <location>
        <begin position="689"/>
        <end position="711"/>
    </location>
</feature>
<dbReference type="Pfam" id="PF00520">
    <property type="entry name" value="Ion_trans"/>
    <property type="match status" value="2"/>
</dbReference>
<dbReference type="AlphaFoldDB" id="A0AAW0K1F6"/>
<organism evidence="12 13">
    <name type="scientific">Quercus suber</name>
    <name type="common">Cork oak</name>
    <dbReference type="NCBI Taxonomy" id="58331"/>
    <lineage>
        <taxon>Eukaryota</taxon>
        <taxon>Viridiplantae</taxon>
        <taxon>Streptophyta</taxon>
        <taxon>Embryophyta</taxon>
        <taxon>Tracheophyta</taxon>
        <taxon>Spermatophyta</taxon>
        <taxon>Magnoliopsida</taxon>
        <taxon>eudicotyledons</taxon>
        <taxon>Gunneridae</taxon>
        <taxon>Pentapetalae</taxon>
        <taxon>rosids</taxon>
        <taxon>fabids</taxon>
        <taxon>Fagales</taxon>
        <taxon>Fagaceae</taxon>
        <taxon>Quercus</taxon>
    </lineage>
</organism>
<dbReference type="SUPFAM" id="SSF51206">
    <property type="entry name" value="cAMP-binding domain-like"/>
    <property type="match status" value="1"/>
</dbReference>
<comment type="similarity">
    <text evidence="2">Belongs to the cyclic nucleotide-gated cation channel (TC 1.A.1.5) family.</text>
</comment>
<evidence type="ECO:0000256" key="3">
    <source>
        <dbReference type="ARBA" id="ARBA00022448"/>
    </source>
</evidence>
<keyword evidence="4 10" id="KW-0812">Transmembrane</keyword>
<gene>
    <name evidence="12" type="primary">CNGC1_29</name>
    <name evidence="12" type="ORF">CFP56_025870</name>
</gene>
<feature type="transmembrane region" description="Helical" evidence="10">
    <location>
        <begin position="430"/>
        <end position="452"/>
    </location>
</feature>
<evidence type="ECO:0000256" key="10">
    <source>
        <dbReference type="SAM" id="Phobius"/>
    </source>
</evidence>
<dbReference type="InterPro" id="IPR018490">
    <property type="entry name" value="cNMP-bd_dom_sf"/>
</dbReference>
<dbReference type="SMART" id="SM00100">
    <property type="entry name" value="cNMP"/>
    <property type="match status" value="1"/>
</dbReference>
<dbReference type="EMBL" id="PKMF04000413">
    <property type="protein sequence ID" value="KAK7833058.1"/>
    <property type="molecule type" value="Genomic_DNA"/>
</dbReference>
<dbReference type="PROSITE" id="PS50042">
    <property type="entry name" value="CNMP_BINDING_3"/>
    <property type="match status" value="1"/>
</dbReference>
<dbReference type="PANTHER" id="PTHR45651:SF94">
    <property type="entry name" value="CYCLIC NUCLEOTIDE-BINDING DOMAIN-CONTAINING PROTEIN"/>
    <property type="match status" value="1"/>
</dbReference>
<dbReference type="InterPro" id="IPR005821">
    <property type="entry name" value="Ion_trans_dom"/>
</dbReference>
<keyword evidence="6" id="KW-0406">Ion transport</keyword>
<evidence type="ECO:0000256" key="9">
    <source>
        <dbReference type="ARBA" id="ARBA00023303"/>
    </source>
</evidence>
<dbReference type="Gene3D" id="1.10.287.70">
    <property type="match status" value="1"/>
</dbReference>
<comment type="subcellular location">
    <subcellularLocation>
        <location evidence="1">Endomembrane system</location>
        <topology evidence="1">Multi-pass membrane protein</topology>
    </subcellularLocation>
</comment>
<dbReference type="SUPFAM" id="SSF81324">
    <property type="entry name" value="Voltage-gated potassium channels"/>
    <property type="match status" value="2"/>
</dbReference>
<feature type="transmembrane region" description="Helical" evidence="10">
    <location>
        <begin position="268"/>
        <end position="291"/>
    </location>
</feature>
<feature type="transmembrane region" description="Helical" evidence="10">
    <location>
        <begin position="467"/>
        <end position="488"/>
    </location>
</feature>
<evidence type="ECO:0000256" key="2">
    <source>
        <dbReference type="ARBA" id="ARBA00010486"/>
    </source>
</evidence>
<dbReference type="GO" id="GO:0012505">
    <property type="term" value="C:endomembrane system"/>
    <property type="evidence" value="ECO:0007669"/>
    <property type="project" value="UniProtKB-SubCell"/>
</dbReference>
<sequence>MVQGQFLQTWNKVFVLSCVISVAVDPLFFYIPVIQENHNKDKNEDYKCLDADEKLATIVCVLCSLFDAFYVLHIIFQFRTGFIAPSSQVFGRVCVIIFSKKTKAPLIMKQMLKIAIFSQYLPRLSRLYPLYMEVTRTSGILTKTAWAGAAYNLFLYMLATHVVGAFWYLFAIEREGTCWEEHCQDFVEDLYCGQGRRQSFKCLNESCRYTKPDDIEDATGFDFGIFTDVLKNGLVLHTTDFKVKLSYCFWWAFRNLGSAGQNLQTSTYIWEIVVFAVAISTFGLVLFSLLIGNMQRYLQSTTMRVEEMRVKRTDAERWMSHRMLPEELRAREMDSKRLKIFRFNDRSTEQSLSSGQKSDFEHPRSFRTTVGRVLERLRGRFDRGSERIKSFKKLKSIPYVGDQPKKVPAPTPKKTILDPQGQFLQTWNKVFVLSCVISAAVDPLFFYVPVIYENHDKYKCLDADKKLATIACVLRSLFDAFYVLHIIFQFRTGFIAPSSQVFGRGETITDPVVVCVVIFSKKTKAPLIMKQMLKIAIFSQYVPRLSRLYPLYMEVTRTSGILTQTAWAGAAYNLFLYMLASHVVGAFWYLFAIEQEGTCWEEHCRDFVEDLYCGQGRRQSFKCLNESCRYTKPDDIENATGFDFGIFTDVLKNGLVLHTTDFKVKLSYCFWWAFRNLGSAGQNLQTSTYIWEIVFAVAISTFGLVLFSLLIGNMQRYLQSTTMRVEEMRVKRTDAERWMSHRMLPEELRARVRRYQQYKWQLTRGVEEENLLQSLPKDLRRDITRHLCLSLLKSVPMFEKMDSQLFDALCDRLKPVLHTEKSCIILEGDPVDEMLFIMRGNLTTITTNAGEKGNAGDLKAGDFCGEELFAWALNPRSSSSLPISTRTVIAQTEVEAFALRAADLKFVASQFRRLHSKQFQHIFRKVFKLSLSTFWMIIVNILQTKYYSLQWKTWAAHRIQAVWRGYHERKLYKSLHEAEDRLQDGVTDEAGNSKVDGEGKAPKRLLLLPQKPDEPNFIGDD</sequence>
<evidence type="ECO:0000256" key="8">
    <source>
        <dbReference type="ARBA" id="ARBA00023286"/>
    </source>
</evidence>
<dbReference type="Gene3D" id="2.60.120.10">
    <property type="entry name" value="Jelly Rolls"/>
    <property type="match status" value="1"/>
</dbReference>
<keyword evidence="8" id="KW-1071">Ligand-gated ion channel</keyword>
<keyword evidence="9" id="KW-0407">Ion channel</keyword>
<evidence type="ECO:0000256" key="4">
    <source>
        <dbReference type="ARBA" id="ARBA00022692"/>
    </source>
</evidence>
<evidence type="ECO:0000313" key="13">
    <source>
        <dbReference type="Proteomes" id="UP000237347"/>
    </source>
</evidence>
<keyword evidence="3" id="KW-0813">Transport</keyword>
<evidence type="ECO:0000256" key="1">
    <source>
        <dbReference type="ARBA" id="ARBA00004127"/>
    </source>
</evidence>
<evidence type="ECO:0000256" key="5">
    <source>
        <dbReference type="ARBA" id="ARBA00022989"/>
    </source>
</evidence>
<dbReference type="GO" id="GO:0016020">
    <property type="term" value="C:membrane"/>
    <property type="evidence" value="ECO:0007669"/>
    <property type="project" value="InterPro"/>
</dbReference>
<dbReference type="InterPro" id="IPR014710">
    <property type="entry name" value="RmlC-like_jellyroll"/>
</dbReference>
<reference evidence="12 13" key="1">
    <citation type="journal article" date="2018" name="Sci. Data">
        <title>The draft genome sequence of cork oak.</title>
        <authorList>
            <person name="Ramos A.M."/>
            <person name="Usie A."/>
            <person name="Barbosa P."/>
            <person name="Barros P.M."/>
            <person name="Capote T."/>
            <person name="Chaves I."/>
            <person name="Simoes F."/>
            <person name="Abreu I."/>
            <person name="Carrasquinho I."/>
            <person name="Faro C."/>
            <person name="Guimaraes J.B."/>
            <person name="Mendonca D."/>
            <person name="Nobrega F."/>
            <person name="Rodrigues L."/>
            <person name="Saibo N.J.M."/>
            <person name="Varela M.C."/>
            <person name="Egas C."/>
            <person name="Matos J."/>
            <person name="Miguel C.M."/>
            <person name="Oliveira M.M."/>
            <person name="Ricardo C.P."/>
            <person name="Goncalves S."/>
        </authorList>
    </citation>
    <scope>NUCLEOTIDE SEQUENCE [LARGE SCALE GENOMIC DNA]</scope>
    <source>
        <strain evidence="13">cv. HL8</strain>
    </source>
</reference>
<evidence type="ECO:0000256" key="6">
    <source>
        <dbReference type="ARBA" id="ARBA00023065"/>
    </source>
</evidence>
<feature type="transmembrane region" description="Helical" evidence="10">
    <location>
        <begin position="13"/>
        <end position="34"/>
    </location>
</feature>
<dbReference type="Proteomes" id="UP000237347">
    <property type="component" value="Unassembled WGS sequence"/>
</dbReference>
<feature type="transmembrane region" description="Helical" evidence="10">
    <location>
        <begin position="153"/>
        <end position="170"/>
    </location>
</feature>
<keyword evidence="7 10" id="KW-0472">Membrane</keyword>
<name>A0AAW0K1F6_QUESU</name>
<keyword evidence="5 10" id="KW-1133">Transmembrane helix</keyword>
<feature type="transmembrane region" description="Helical" evidence="10">
    <location>
        <begin position="574"/>
        <end position="591"/>
    </location>
</feature>
<dbReference type="InterPro" id="IPR000595">
    <property type="entry name" value="cNMP-bd_dom"/>
</dbReference>
<dbReference type="FunFam" id="1.10.287.630:FF:000003">
    <property type="entry name" value="Cyclic nucleotide-gated ion channel 1"/>
    <property type="match status" value="1"/>
</dbReference>
<dbReference type="GO" id="GO:0005216">
    <property type="term" value="F:monoatomic ion channel activity"/>
    <property type="evidence" value="ECO:0007669"/>
    <property type="project" value="InterPro"/>
</dbReference>
<evidence type="ECO:0000259" key="11">
    <source>
        <dbReference type="PROSITE" id="PS50042"/>
    </source>
</evidence>
<comment type="caution">
    <text evidence="12">The sequence shown here is derived from an EMBL/GenBank/DDBJ whole genome shotgun (WGS) entry which is preliminary data.</text>
</comment>
<keyword evidence="13" id="KW-1185">Reference proteome</keyword>
<feature type="transmembrane region" description="Helical" evidence="10">
    <location>
        <begin position="55"/>
        <end position="76"/>
    </location>
</feature>
<dbReference type="CDD" id="cd23767">
    <property type="entry name" value="IQCD"/>
    <property type="match status" value="1"/>
</dbReference>
<feature type="domain" description="Cyclic nucleotide-binding" evidence="11">
    <location>
        <begin position="797"/>
        <end position="879"/>
    </location>
</feature>
<proteinExistence type="inferred from homology"/>
<dbReference type="PANTHER" id="PTHR45651">
    <property type="entry name" value="CYCLIC NUCLEOTIDE-GATED ION CHANNEL 15-RELATED-RELATED"/>
    <property type="match status" value="1"/>
</dbReference>
<evidence type="ECO:0000256" key="7">
    <source>
        <dbReference type="ARBA" id="ARBA00023136"/>
    </source>
</evidence>
<dbReference type="CDD" id="cd00038">
    <property type="entry name" value="CAP_ED"/>
    <property type="match status" value="1"/>
</dbReference>
<accession>A0AAW0K1F6</accession>
<evidence type="ECO:0000313" key="12">
    <source>
        <dbReference type="EMBL" id="KAK7833058.1"/>
    </source>
</evidence>